<proteinExistence type="predicted"/>
<dbReference type="EMBL" id="JAQOMS010000002">
    <property type="protein sequence ID" value="MDC2889969.1"/>
    <property type="molecule type" value="Genomic_DNA"/>
</dbReference>
<accession>A0ABT5FFY6</accession>
<organism evidence="1 2">
    <name type="scientific">Psychrosphaera algicola</name>
    <dbReference type="NCBI Taxonomy" id="3023714"/>
    <lineage>
        <taxon>Bacteria</taxon>
        <taxon>Pseudomonadati</taxon>
        <taxon>Pseudomonadota</taxon>
        <taxon>Gammaproteobacteria</taxon>
        <taxon>Alteromonadales</taxon>
        <taxon>Pseudoalteromonadaceae</taxon>
        <taxon>Psychrosphaera</taxon>
    </lineage>
</organism>
<keyword evidence="2" id="KW-1185">Reference proteome</keyword>
<evidence type="ECO:0000313" key="2">
    <source>
        <dbReference type="Proteomes" id="UP001528411"/>
    </source>
</evidence>
<reference evidence="1 2" key="1">
    <citation type="submission" date="2023-01" db="EMBL/GenBank/DDBJ databases">
        <title>Psychrosphaera sp. nov., isolated from marine algae.</title>
        <authorList>
            <person name="Bayburt H."/>
            <person name="Choi B.J."/>
            <person name="Kim J.M."/>
            <person name="Choi D.G."/>
            <person name="Jeon C.O."/>
        </authorList>
    </citation>
    <scope>NUCLEOTIDE SEQUENCE [LARGE SCALE GENOMIC DNA]</scope>
    <source>
        <strain evidence="1 2">G1-22</strain>
    </source>
</reference>
<dbReference type="RefSeq" id="WP_272181281.1">
    <property type="nucleotide sequence ID" value="NZ_JAQOMS010000002.1"/>
</dbReference>
<dbReference type="Proteomes" id="UP001528411">
    <property type="component" value="Unassembled WGS sequence"/>
</dbReference>
<gene>
    <name evidence="1" type="ORF">PN838_15870</name>
</gene>
<evidence type="ECO:0000313" key="1">
    <source>
        <dbReference type="EMBL" id="MDC2889969.1"/>
    </source>
</evidence>
<comment type="caution">
    <text evidence="1">The sequence shown here is derived from an EMBL/GenBank/DDBJ whole genome shotgun (WGS) entry which is preliminary data.</text>
</comment>
<name>A0ABT5FFY6_9GAMM</name>
<protein>
    <submittedName>
        <fullName evidence="1">Uncharacterized protein</fullName>
    </submittedName>
</protein>
<sequence length="218" mass="24835">MSVDETRGEKDDDDFEQNSGYISSYINYGKNGLAITYDADIMSQLETEFELVAEDEEAKTPTLKGLNELRTRDVTAILSQSQRLLKMLKTAEFVSEKQVEYKGQQVRELQFKLALDSIINDQRTRDYVDKFNSDYRVIIDDNGFPMASTLTYSGKGRAYIVFSLKASGERHDEYRVIGNRLVNISSHNKSNYDSTFGIGSVETQRFFDASQKSVSQPH</sequence>